<keyword evidence="1" id="KW-0472">Membrane</keyword>
<dbReference type="AlphaFoldDB" id="A0A917FLZ7"/>
<gene>
    <name evidence="2" type="ORF">GCM10011365_09840</name>
</gene>
<keyword evidence="3" id="KW-1185">Reference proteome</keyword>
<evidence type="ECO:0000313" key="3">
    <source>
        <dbReference type="Proteomes" id="UP000605253"/>
    </source>
</evidence>
<reference evidence="2" key="1">
    <citation type="journal article" date="2014" name="Int. J. Syst. Evol. Microbiol.">
        <title>Complete genome sequence of Corynebacterium casei LMG S-19264T (=DSM 44701T), isolated from a smear-ripened cheese.</title>
        <authorList>
            <consortium name="US DOE Joint Genome Institute (JGI-PGF)"/>
            <person name="Walter F."/>
            <person name="Albersmeier A."/>
            <person name="Kalinowski J."/>
            <person name="Ruckert C."/>
        </authorList>
    </citation>
    <scope>NUCLEOTIDE SEQUENCE</scope>
    <source>
        <strain evidence="2">CGMCC 1.12181</strain>
    </source>
</reference>
<dbReference type="EMBL" id="BMEO01000003">
    <property type="protein sequence ID" value="GGF90753.1"/>
    <property type="molecule type" value="Genomic_DNA"/>
</dbReference>
<sequence length="122" mass="13817">MIKKRLLYASGLIKYNNKRLIQGIFMYKFILSTLMVLMIISYSSTATATSDAEKAAKSGLEAVTVFIDISRFSRKNGAAEKMTESHQDFARFGYILVAVNVYTENGDLEGFFVSYRKDKTQE</sequence>
<evidence type="ECO:0000256" key="1">
    <source>
        <dbReference type="SAM" id="Phobius"/>
    </source>
</evidence>
<proteinExistence type="predicted"/>
<keyword evidence="1" id="KW-0812">Transmembrane</keyword>
<accession>A0A917FLZ7</accession>
<evidence type="ECO:0000313" key="2">
    <source>
        <dbReference type="EMBL" id="GGF90753.1"/>
    </source>
</evidence>
<comment type="caution">
    <text evidence="2">The sequence shown here is derived from an EMBL/GenBank/DDBJ whole genome shotgun (WGS) entry which is preliminary data.</text>
</comment>
<keyword evidence="1" id="KW-1133">Transmembrane helix</keyword>
<reference evidence="2" key="2">
    <citation type="submission" date="2020-09" db="EMBL/GenBank/DDBJ databases">
        <authorList>
            <person name="Sun Q."/>
            <person name="Zhou Y."/>
        </authorList>
    </citation>
    <scope>NUCLEOTIDE SEQUENCE</scope>
    <source>
        <strain evidence="2">CGMCC 1.12181</strain>
    </source>
</reference>
<dbReference type="Proteomes" id="UP000605253">
    <property type="component" value="Unassembled WGS sequence"/>
</dbReference>
<protein>
    <submittedName>
        <fullName evidence="2">Uncharacterized protein</fullName>
    </submittedName>
</protein>
<organism evidence="2 3">
    <name type="scientific">Marinicella pacifica</name>
    <dbReference type="NCBI Taxonomy" id="1171543"/>
    <lineage>
        <taxon>Bacteria</taxon>
        <taxon>Pseudomonadati</taxon>
        <taxon>Pseudomonadota</taxon>
        <taxon>Gammaproteobacteria</taxon>
        <taxon>Lysobacterales</taxon>
        <taxon>Marinicellaceae</taxon>
        <taxon>Marinicella</taxon>
    </lineage>
</organism>
<feature type="transmembrane region" description="Helical" evidence="1">
    <location>
        <begin position="20"/>
        <end position="42"/>
    </location>
</feature>
<name>A0A917FLZ7_9GAMM</name>